<dbReference type="GO" id="GO:0046983">
    <property type="term" value="F:protein dimerization activity"/>
    <property type="evidence" value="ECO:0007669"/>
    <property type="project" value="InterPro"/>
</dbReference>
<gene>
    <name evidence="1" type="ORF">CLHUN_35330</name>
</gene>
<evidence type="ECO:0000313" key="1">
    <source>
        <dbReference type="EMBL" id="OPX42566.1"/>
    </source>
</evidence>
<evidence type="ECO:0008006" key="3">
    <source>
        <dbReference type="Google" id="ProtNLM"/>
    </source>
</evidence>
<dbReference type="Gene3D" id="4.10.280.10">
    <property type="entry name" value="Helix-loop-helix DNA-binding domain"/>
    <property type="match status" value="1"/>
</dbReference>
<dbReference type="Proteomes" id="UP000191554">
    <property type="component" value="Unassembled WGS sequence"/>
</dbReference>
<keyword evidence="2" id="KW-1185">Reference proteome</keyword>
<accession>A0A1V4SGD7</accession>
<proteinExistence type="predicted"/>
<name>A0A1V4SGD7_RUMHU</name>
<dbReference type="RefSeq" id="WP_165755787.1">
    <property type="nucleotide sequence ID" value="NZ_MZGX01000027.1"/>
</dbReference>
<dbReference type="InterPro" id="IPR018540">
    <property type="entry name" value="Spo0E-like"/>
</dbReference>
<dbReference type="Pfam" id="PF09388">
    <property type="entry name" value="SpoOE-like"/>
    <property type="match status" value="1"/>
</dbReference>
<organism evidence="1 2">
    <name type="scientific">Ruminiclostridium hungatei</name>
    <name type="common">Clostridium hungatei</name>
    <dbReference type="NCBI Taxonomy" id="48256"/>
    <lineage>
        <taxon>Bacteria</taxon>
        <taxon>Bacillati</taxon>
        <taxon>Bacillota</taxon>
        <taxon>Clostridia</taxon>
        <taxon>Eubacteriales</taxon>
        <taxon>Oscillospiraceae</taxon>
        <taxon>Ruminiclostridium</taxon>
    </lineage>
</organism>
<dbReference type="InterPro" id="IPR037208">
    <property type="entry name" value="Spo0E-like_sf"/>
</dbReference>
<dbReference type="SUPFAM" id="SSF140500">
    <property type="entry name" value="BAS1536-like"/>
    <property type="match status" value="1"/>
</dbReference>
<reference evidence="1 2" key="1">
    <citation type="submission" date="2017-03" db="EMBL/GenBank/DDBJ databases">
        <title>Genome sequence of Clostridium hungatei DSM 14427.</title>
        <authorList>
            <person name="Poehlein A."/>
            <person name="Daniel R."/>
        </authorList>
    </citation>
    <scope>NUCLEOTIDE SEQUENCE [LARGE SCALE GENOMIC DNA]</scope>
    <source>
        <strain evidence="1 2">DSM 14427</strain>
    </source>
</reference>
<sequence>MKRINEKIRNEIRELREKLNQYIDERGINDEPELLAINARLDELIIQWLNETYSNSSAS</sequence>
<dbReference type="EMBL" id="MZGX01000027">
    <property type="protein sequence ID" value="OPX42566.1"/>
    <property type="molecule type" value="Genomic_DNA"/>
</dbReference>
<dbReference type="InterPro" id="IPR036638">
    <property type="entry name" value="HLH_DNA-bd_sf"/>
</dbReference>
<dbReference type="AlphaFoldDB" id="A0A1V4SGD7"/>
<dbReference type="GO" id="GO:0043937">
    <property type="term" value="P:regulation of sporulation"/>
    <property type="evidence" value="ECO:0007669"/>
    <property type="project" value="InterPro"/>
</dbReference>
<evidence type="ECO:0000313" key="2">
    <source>
        <dbReference type="Proteomes" id="UP000191554"/>
    </source>
</evidence>
<comment type="caution">
    <text evidence="1">The sequence shown here is derived from an EMBL/GenBank/DDBJ whole genome shotgun (WGS) entry which is preliminary data.</text>
</comment>
<dbReference type="STRING" id="48256.CLHUN_35330"/>
<protein>
    <recommendedName>
        <fullName evidence="3">Spo0E like sporulation regulatory protein</fullName>
    </recommendedName>
</protein>